<evidence type="ECO:0000313" key="3">
    <source>
        <dbReference type="EMBL" id="MBM7715414.1"/>
    </source>
</evidence>
<dbReference type="EMBL" id="JAFBFH010000014">
    <property type="protein sequence ID" value="MBM7715414.1"/>
    <property type="molecule type" value="Genomic_DNA"/>
</dbReference>
<protein>
    <submittedName>
        <fullName evidence="3">D-alanyl-D-alanine carboxypeptidase</fullName>
        <ecNumber evidence="3">3.4.16.4</ecNumber>
    </submittedName>
</protein>
<keyword evidence="3" id="KW-0121">Carboxypeptidase</keyword>
<organism evidence="3 4">
    <name type="scientific">Siminovitchia thermophila</name>
    <dbReference type="NCBI Taxonomy" id="1245522"/>
    <lineage>
        <taxon>Bacteria</taxon>
        <taxon>Bacillati</taxon>
        <taxon>Bacillota</taxon>
        <taxon>Bacilli</taxon>
        <taxon>Bacillales</taxon>
        <taxon>Bacillaceae</taxon>
        <taxon>Siminovitchia</taxon>
    </lineage>
</organism>
<keyword evidence="1" id="KW-1133">Transmembrane helix</keyword>
<dbReference type="PANTHER" id="PTHR35333:SF3">
    <property type="entry name" value="BETA-LACTAMASE-TYPE TRANSPEPTIDASE FOLD CONTAINING PROTEIN"/>
    <property type="match status" value="1"/>
</dbReference>
<feature type="transmembrane region" description="Helical" evidence="1">
    <location>
        <begin position="6"/>
        <end position="22"/>
    </location>
</feature>
<evidence type="ECO:0000256" key="1">
    <source>
        <dbReference type="SAM" id="Phobius"/>
    </source>
</evidence>
<dbReference type="SUPFAM" id="SSF56601">
    <property type="entry name" value="beta-lactamase/transpeptidase-like"/>
    <property type="match status" value="1"/>
</dbReference>
<feature type="transmembrane region" description="Helical" evidence="1">
    <location>
        <begin position="79"/>
        <end position="97"/>
    </location>
</feature>
<dbReference type="RefSeq" id="WP_139345545.1">
    <property type="nucleotide sequence ID" value="NZ_JAFBFH010000014.1"/>
</dbReference>
<dbReference type="GO" id="GO:0009002">
    <property type="term" value="F:serine-type D-Ala-D-Ala carboxypeptidase activity"/>
    <property type="evidence" value="ECO:0007669"/>
    <property type="project" value="UniProtKB-EC"/>
</dbReference>
<dbReference type="InterPro" id="IPR012338">
    <property type="entry name" value="Beta-lactam/transpept-like"/>
</dbReference>
<name>A0ABS2R8B0_9BACI</name>
<dbReference type="Gene3D" id="3.40.710.10">
    <property type="entry name" value="DD-peptidase/beta-lactamase superfamily"/>
    <property type="match status" value="1"/>
</dbReference>
<feature type="domain" description="Beta-lactamase class A catalytic" evidence="2">
    <location>
        <begin position="121"/>
        <end position="241"/>
    </location>
</feature>
<dbReference type="Proteomes" id="UP000823485">
    <property type="component" value="Unassembled WGS sequence"/>
</dbReference>
<sequence>MNIYAWIGLMGILLLSSVPLFKKSQRSKGNILRFAVTTVIVLGVIFFVEVMGVSFILAIIAGCILLILLDKKTYTKKRMMIYASLTLIIITVLYFLLKHNPEYTLNHLMKHPESSSLFVAMNDEEMITYQSDIPRPLASVVKIIVAIEYAYQIENGDLHKDATVPLETVNRYYIENTDGGGHQKWLEQMEEAGQIENDKVKLRDIAKGMIAFSSNANTDYLIDVLGVESINNRIDQLALKDHDDVYPLVGALLALNEYKKEKKDTDWQKELREMSDENYKKEALIQSEKMKHKKITVAGVDLSVKEQRVWSDRMPKASPATYGRLLHMISREGFPSEISHTLRDLMEWPMEMIPENKEHYRYIGAKGGSTAFIYNQAMYFEDLSGNQMEFVLFMDDLSLWESMMLQFHSNSFIVEMVNNKQFRKKVQSTLQAYAK</sequence>
<proteinExistence type="predicted"/>
<accession>A0ABS2R8B0</accession>
<dbReference type="PANTHER" id="PTHR35333">
    <property type="entry name" value="BETA-LACTAMASE"/>
    <property type="match status" value="1"/>
</dbReference>
<keyword evidence="4" id="KW-1185">Reference proteome</keyword>
<comment type="caution">
    <text evidence="3">The sequence shown here is derived from an EMBL/GenBank/DDBJ whole genome shotgun (WGS) entry which is preliminary data.</text>
</comment>
<dbReference type="Pfam" id="PF13354">
    <property type="entry name" value="Beta-lactamase2"/>
    <property type="match status" value="1"/>
</dbReference>
<dbReference type="InterPro" id="IPR045155">
    <property type="entry name" value="Beta-lactam_cat"/>
</dbReference>
<gene>
    <name evidence="3" type="ORF">JOC94_002401</name>
</gene>
<keyword evidence="1" id="KW-0812">Transmembrane</keyword>
<keyword evidence="3" id="KW-0378">Hydrolase</keyword>
<feature type="transmembrane region" description="Helical" evidence="1">
    <location>
        <begin position="34"/>
        <end position="67"/>
    </location>
</feature>
<keyword evidence="3" id="KW-0645">Protease</keyword>
<reference evidence="3 4" key="1">
    <citation type="submission" date="2021-01" db="EMBL/GenBank/DDBJ databases">
        <title>Genomic Encyclopedia of Type Strains, Phase IV (KMG-IV): sequencing the most valuable type-strain genomes for metagenomic binning, comparative biology and taxonomic classification.</title>
        <authorList>
            <person name="Goeker M."/>
        </authorList>
    </citation>
    <scope>NUCLEOTIDE SEQUENCE [LARGE SCALE GENOMIC DNA]</scope>
    <source>
        <strain evidence="3 4">DSM 105453</strain>
    </source>
</reference>
<dbReference type="InterPro" id="IPR000871">
    <property type="entry name" value="Beta-lactam_class-A"/>
</dbReference>
<keyword evidence="1" id="KW-0472">Membrane</keyword>
<evidence type="ECO:0000313" key="4">
    <source>
        <dbReference type="Proteomes" id="UP000823485"/>
    </source>
</evidence>
<evidence type="ECO:0000259" key="2">
    <source>
        <dbReference type="Pfam" id="PF13354"/>
    </source>
</evidence>
<dbReference type="EC" id="3.4.16.4" evidence="3"/>